<keyword evidence="4" id="KW-0378">Hydrolase</keyword>
<dbReference type="SUPFAM" id="SSF56219">
    <property type="entry name" value="DNase I-like"/>
    <property type="match status" value="1"/>
</dbReference>
<evidence type="ECO:0000256" key="2">
    <source>
        <dbReference type="SAM" id="SignalP"/>
    </source>
</evidence>
<keyword evidence="2" id="KW-0732">Signal</keyword>
<feature type="domain" description="Endonuclease/exonuclease/phosphatase" evidence="3">
    <location>
        <begin position="65"/>
        <end position="414"/>
    </location>
</feature>
<accession>A0ABY8NF18</accession>
<feature type="region of interest" description="Disordered" evidence="1">
    <location>
        <begin position="326"/>
        <end position="364"/>
    </location>
</feature>
<dbReference type="EMBL" id="CP118605">
    <property type="protein sequence ID" value="WGL17187.1"/>
    <property type="molecule type" value="Genomic_DNA"/>
</dbReference>
<keyword evidence="5" id="KW-1185">Reference proteome</keyword>
<keyword evidence="4" id="KW-0540">Nuclease</keyword>
<feature type="chain" id="PRO_5046723101" evidence="2">
    <location>
        <begin position="24"/>
        <end position="429"/>
    </location>
</feature>
<dbReference type="Gene3D" id="3.60.10.10">
    <property type="entry name" value="Endonuclease/exonuclease/phosphatase"/>
    <property type="match status" value="1"/>
</dbReference>
<organism evidence="4 5">
    <name type="scientific">Microbulbifer bruguierae</name>
    <dbReference type="NCBI Taxonomy" id="3029061"/>
    <lineage>
        <taxon>Bacteria</taxon>
        <taxon>Pseudomonadati</taxon>
        <taxon>Pseudomonadota</taxon>
        <taxon>Gammaproteobacteria</taxon>
        <taxon>Cellvibrionales</taxon>
        <taxon>Microbulbiferaceae</taxon>
        <taxon>Microbulbifer</taxon>
    </lineage>
</organism>
<proteinExistence type="predicted"/>
<dbReference type="GO" id="GO:0004519">
    <property type="term" value="F:endonuclease activity"/>
    <property type="evidence" value="ECO:0007669"/>
    <property type="project" value="UniProtKB-KW"/>
</dbReference>
<dbReference type="RefSeq" id="WP_280321015.1">
    <property type="nucleotide sequence ID" value="NZ_CP118605.1"/>
</dbReference>
<dbReference type="InterPro" id="IPR036691">
    <property type="entry name" value="Endo/exonu/phosph_ase_sf"/>
</dbReference>
<sequence>MQRTINLHSPVALVGSIFFAVFATGSAEASGGKSAVAEAKVHAATPCPLLTGYGAVGDGAVRVATFNAFLNRPGEGDLLRELAGRDSPQVQAVSEIIQRVRPDILLLNEVDRDREGKAAELLQKNYLSVAQRHQQAIEYPYRYFASANTGVDSALDLDGDGRLGEPEDAYGYGAFPGQYGMLLLSRYPIETTGIRTFQNFLWKDMPGALIPVDYYPPEAQKQLRLSSKSHWDIPVNVDGEILHILAAHPTPPVFDGPEDRNGRRNHDEIRFWADYVRGENYFYDDQGRDGALEMGARFVILGDYNADPYDGDTRNNAIWQLLKHPDIAQDRPPGSDGARRDAESAGYVNVGHRGNPAYDTGDFNPKGSGNLRLDYVLPSKHGITPRCASVFWPAEGQEGWDLVGEGYPVISSDHHLVWMDLDIDSLPRE</sequence>
<name>A0ABY8NF18_9GAMM</name>
<keyword evidence="4" id="KW-0255">Endonuclease</keyword>
<evidence type="ECO:0000259" key="3">
    <source>
        <dbReference type="Pfam" id="PF03372"/>
    </source>
</evidence>
<reference evidence="4 5" key="1">
    <citation type="submission" date="2023-02" db="EMBL/GenBank/DDBJ databases">
        <title>Description and genomic characterization of Microbulbifer bruguierae sp. nov., isolated from the sediment of mangrove plant Bruguiera sexangula.</title>
        <authorList>
            <person name="Long M."/>
        </authorList>
    </citation>
    <scope>NUCLEOTIDE SEQUENCE [LARGE SCALE GENOMIC DNA]</scope>
    <source>
        <strain evidence="4 5">H12</strain>
    </source>
</reference>
<gene>
    <name evidence="4" type="ORF">PVT68_02535</name>
</gene>
<protein>
    <submittedName>
        <fullName evidence="4">Endonuclease/exonuclease/phosphatase family protein</fullName>
    </submittedName>
</protein>
<dbReference type="InterPro" id="IPR005135">
    <property type="entry name" value="Endo/exonuclease/phosphatase"/>
</dbReference>
<evidence type="ECO:0000313" key="5">
    <source>
        <dbReference type="Proteomes" id="UP001236500"/>
    </source>
</evidence>
<feature type="signal peptide" evidence="2">
    <location>
        <begin position="1"/>
        <end position="23"/>
    </location>
</feature>
<dbReference type="Pfam" id="PF03372">
    <property type="entry name" value="Exo_endo_phos"/>
    <property type="match status" value="1"/>
</dbReference>
<evidence type="ECO:0000313" key="4">
    <source>
        <dbReference type="EMBL" id="WGL17187.1"/>
    </source>
</evidence>
<dbReference type="Proteomes" id="UP001236500">
    <property type="component" value="Chromosome"/>
</dbReference>
<evidence type="ECO:0000256" key="1">
    <source>
        <dbReference type="SAM" id="MobiDB-lite"/>
    </source>
</evidence>